<name>A0A1L7WBZ7_9HELO</name>
<dbReference type="Gene3D" id="3.40.50.300">
    <property type="entry name" value="P-loop containing nucleotide triphosphate hydrolases"/>
    <property type="match status" value="1"/>
</dbReference>
<dbReference type="EMBL" id="FJOG01000001">
    <property type="protein sequence ID" value="CZR50315.1"/>
    <property type="molecule type" value="Genomic_DNA"/>
</dbReference>
<keyword evidence="2" id="KW-1185">Reference proteome</keyword>
<dbReference type="STRING" id="576137.A0A1L7WBZ7"/>
<evidence type="ECO:0000313" key="1">
    <source>
        <dbReference type="EMBL" id="CZR50315.1"/>
    </source>
</evidence>
<protein>
    <recommendedName>
        <fullName evidence="3">AAA+ ATPase domain-containing protein</fullName>
    </recommendedName>
</protein>
<reference evidence="1 2" key="1">
    <citation type="submission" date="2016-03" db="EMBL/GenBank/DDBJ databases">
        <authorList>
            <person name="Ploux O."/>
        </authorList>
    </citation>
    <scope>NUCLEOTIDE SEQUENCE [LARGE SCALE GENOMIC DNA]</scope>
    <source>
        <strain evidence="1 2">UAMH 11012</strain>
    </source>
</reference>
<dbReference type="OrthoDB" id="5426988at2759"/>
<gene>
    <name evidence="1" type="ORF">PAC_00187</name>
</gene>
<sequence length="149" mass="16229">MQIAQAEGQLQPCVILLNGFPGVGKLTIAKALQLALPSDVPNRLIDNHVLIDLSEAIEPKSTEEHHALRRKIRNLALLAPEALKDDNMVIIMTTCLSDTPVDIARHHEHADIARARDVSLFTVNPTCDDKTNEARLCTDGRKAGRGLAG</sequence>
<evidence type="ECO:0000313" key="2">
    <source>
        <dbReference type="Proteomes" id="UP000184330"/>
    </source>
</evidence>
<dbReference type="Proteomes" id="UP000184330">
    <property type="component" value="Unassembled WGS sequence"/>
</dbReference>
<dbReference type="SUPFAM" id="SSF52540">
    <property type="entry name" value="P-loop containing nucleoside triphosphate hydrolases"/>
    <property type="match status" value="1"/>
</dbReference>
<evidence type="ECO:0008006" key="3">
    <source>
        <dbReference type="Google" id="ProtNLM"/>
    </source>
</evidence>
<dbReference type="InterPro" id="IPR027417">
    <property type="entry name" value="P-loop_NTPase"/>
</dbReference>
<dbReference type="AlphaFoldDB" id="A0A1L7WBZ7"/>
<organism evidence="1 2">
    <name type="scientific">Phialocephala subalpina</name>
    <dbReference type="NCBI Taxonomy" id="576137"/>
    <lineage>
        <taxon>Eukaryota</taxon>
        <taxon>Fungi</taxon>
        <taxon>Dikarya</taxon>
        <taxon>Ascomycota</taxon>
        <taxon>Pezizomycotina</taxon>
        <taxon>Leotiomycetes</taxon>
        <taxon>Helotiales</taxon>
        <taxon>Mollisiaceae</taxon>
        <taxon>Phialocephala</taxon>
        <taxon>Phialocephala fortinii species complex</taxon>
    </lineage>
</organism>
<proteinExistence type="predicted"/>
<accession>A0A1L7WBZ7</accession>